<reference evidence="2 3" key="1">
    <citation type="submission" date="2019-07" db="EMBL/GenBank/DDBJ databases">
        <title>Genomic Encyclopedia of Archaeal and Bacterial Type Strains, Phase II (KMG-II): from individual species to whole genera.</title>
        <authorList>
            <person name="Goeker M."/>
        </authorList>
    </citation>
    <scope>NUCLEOTIDE SEQUENCE [LARGE SCALE GENOMIC DNA]</scope>
    <source>
        <strain evidence="2 3">ATCC BAA-1139</strain>
    </source>
</reference>
<keyword evidence="1" id="KW-1133">Transmembrane helix</keyword>
<dbReference type="Proteomes" id="UP000319449">
    <property type="component" value="Unassembled WGS sequence"/>
</dbReference>
<comment type="caution">
    <text evidence="2">The sequence shown here is derived from an EMBL/GenBank/DDBJ whole genome shotgun (WGS) entry which is preliminary data.</text>
</comment>
<feature type="transmembrane region" description="Helical" evidence="1">
    <location>
        <begin position="56"/>
        <end position="76"/>
    </location>
</feature>
<dbReference type="EMBL" id="VLLN01000044">
    <property type="protein sequence ID" value="TWJ13280.1"/>
    <property type="molecule type" value="Genomic_DNA"/>
</dbReference>
<keyword evidence="1" id="KW-0812">Transmembrane</keyword>
<dbReference type="AlphaFoldDB" id="A0A562V5V7"/>
<name>A0A562V5V7_9BACT</name>
<protein>
    <submittedName>
        <fullName evidence="2">Uncharacterized protein</fullName>
    </submittedName>
</protein>
<organism evidence="2 3">
    <name type="scientific">Geobacter argillaceus</name>
    <dbReference type="NCBI Taxonomy" id="345631"/>
    <lineage>
        <taxon>Bacteria</taxon>
        <taxon>Pseudomonadati</taxon>
        <taxon>Thermodesulfobacteriota</taxon>
        <taxon>Desulfuromonadia</taxon>
        <taxon>Geobacterales</taxon>
        <taxon>Geobacteraceae</taxon>
        <taxon>Geobacter</taxon>
    </lineage>
</organism>
<evidence type="ECO:0000313" key="3">
    <source>
        <dbReference type="Proteomes" id="UP000319449"/>
    </source>
</evidence>
<evidence type="ECO:0000256" key="1">
    <source>
        <dbReference type="SAM" id="Phobius"/>
    </source>
</evidence>
<sequence>MVHTSFSCAKCGRRFRTLDYFKGIGFGIFKPACLYSGLIPLKCSTCGSESRPRNPYLLILSFAIFNILVVALWSYVVIAFALSWLSFFFLIIVPYLADYFIYRVSKFEQVV</sequence>
<accession>A0A562V5V7</accession>
<proteinExistence type="predicted"/>
<evidence type="ECO:0000313" key="2">
    <source>
        <dbReference type="EMBL" id="TWJ13280.1"/>
    </source>
</evidence>
<gene>
    <name evidence="2" type="ORF">JN12_03946</name>
</gene>
<keyword evidence="3" id="KW-1185">Reference proteome</keyword>
<feature type="transmembrane region" description="Helical" evidence="1">
    <location>
        <begin position="82"/>
        <end position="102"/>
    </location>
</feature>
<keyword evidence="1" id="KW-0472">Membrane</keyword>